<comment type="caution">
    <text evidence="8">The sequence shown here is derived from an EMBL/GenBank/DDBJ whole genome shotgun (WGS) entry which is preliminary data.</text>
</comment>
<sequence>MSGAHDTKPVYPDEQAIIKSFERAYEQYRQRIRNYFSLKLNPMVADDLTQQVFLKAVENIQSFKGSSNLFTWIFKIAQNTVKNEYRRLSRKKESPFDFTEYESQSISLEFTKFVDFRMDIGAALKELDEVDQEIISLRFFVDCTLSEISKIVGMRESAVKNRLYRSLERLKKELKEWGEITIMSIQDLISFVDKGGSDSTSKRLKKVQQDLFAELSNNVERISTKYNHHPSQKIVIEIYPDLPTFHRAVGEADAPKWFMGTYEGHILKIVSPLNPGPEHTYQSILKSTVHLFTMWLINEINPAAPKWIRQGIGGYEAKQMTQDFIKGSTEDAIRNLAIPSFDELNNDTWDFETMKGFQFSYMFVEFVVEQYGMDTLNKVIRYPHDFNGIFQCSELELHKKMVEYISG</sequence>
<dbReference type="STRING" id="297318.BK138_01030"/>
<dbReference type="GO" id="GO:0016987">
    <property type="term" value="F:sigma factor activity"/>
    <property type="evidence" value="ECO:0007669"/>
    <property type="project" value="UniProtKB-KW"/>
</dbReference>
<feature type="domain" description="RNA polymerase sigma factor 70 region 4 type 2" evidence="7">
    <location>
        <begin position="118"/>
        <end position="170"/>
    </location>
</feature>
<dbReference type="AlphaFoldDB" id="A0A1R1EZK6"/>
<dbReference type="GO" id="GO:0003677">
    <property type="term" value="F:DNA binding"/>
    <property type="evidence" value="ECO:0007669"/>
    <property type="project" value="UniProtKB-KW"/>
</dbReference>
<keyword evidence="2" id="KW-0805">Transcription regulation</keyword>
<dbReference type="Gene3D" id="1.10.10.10">
    <property type="entry name" value="Winged helix-like DNA-binding domain superfamily/Winged helix DNA-binding domain"/>
    <property type="match status" value="1"/>
</dbReference>
<evidence type="ECO:0000313" key="8">
    <source>
        <dbReference type="EMBL" id="OMF57237.1"/>
    </source>
</evidence>
<dbReference type="InterPro" id="IPR013325">
    <property type="entry name" value="RNA_pol_sigma_r2"/>
</dbReference>
<dbReference type="Pfam" id="PF04542">
    <property type="entry name" value="Sigma70_r2"/>
    <property type="match status" value="1"/>
</dbReference>
<comment type="similarity">
    <text evidence="1">Belongs to the sigma-70 factor family. ECF subfamily.</text>
</comment>
<dbReference type="Pfam" id="PF08281">
    <property type="entry name" value="Sigma70_r4_2"/>
    <property type="match status" value="1"/>
</dbReference>
<name>A0A1R1EZK6_9BACL</name>
<gene>
    <name evidence="8" type="ORF">BK138_01030</name>
</gene>
<dbReference type="Gene3D" id="1.10.1740.10">
    <property type="match status" value="1"/>
</dbReference>
<keyword evidence="5" id="KW-0804">Transcription</keyword>
<dbReference type="InterPro" id="IPR007627">
    <property type="entry name" value="RNA_pol_sigma70_r2"/>
</dbReference>
<dbReference type="InterPro" id="IPR014284">
    <property type="entry name" value="RNA_pol_sigma-70_dom"/>
</dbReference>
<dbReference type="GO" id="GO:0006352">
    <property type="term" value="P:DNA-templated transcription initiation"/>
    <property type="evidence" value="ECO:0007669"/>
    <property type="project" value="InterPro"/>
</dbReference>
<keyword evidence="3" id="KW-0731">Sigma factor</keyword>
<feature type="domain" description="RNA polymerase sigma-70 region 2" evidence="6">
    <location>
        <begin position="25"/>
        <end position="90"/>
    </location>
</feature>
<dbReference type="InterPro" id="IPR013324">
    <property type="entry name" value="RNA_pol_sigma_r3/r4-like"/>
</dbReference>
<dbReference type="InterPro" id="IPR039425">
    <property type="entry name" value="RNA_pol_sigma-70-like"/>
</dbReference>
<dbReference type="SUPFAM" id="SSF88659">
    <property type="entry name" value="Sigma3 and sigma4 domains of RNA polymerase sigma factors"/>
    <property type="match status" value="1"/>
</dbReference>
<keyword evidence="9" id="KW-1185">Reference proteome</keyword>
<dbReference type="NCBIfam" id="TIGR02937">
    <property type="entry name" value="sigma70-ECF"/>
    <property type="match status" value="1"/>
</dbReference>
<evidence type="ECO:0000259" key="7">
    <source>
        <dbReference type="Pfam" id="PF08281"/>
    </source>
</evidence>
<evidence type="ECO:0000256" key="4">
    <source>
        <dbReference type="ARBA" id="ARBA00023125"/>
    </source>
</evidence>
<organism evidence="8 9">
    <name type="scientific">Paenibacillus rhizosphaerae</name>
    <dbReference type="NCBI Taxonomy" id="297318"/>
    <lineage>
        <taxon>Bacteria</taxon>
        <taxon>Bacillati</taxon>
        <taxon>Bacillota</taxon>
        <taxon>Bacilli</taxon>
        <taxon>Bacillales</taxon>
        <taxon>Paenibacillaceae</taxon>
        <taxon>Paenibacillus</taxon>
    </lineage>
</organism>
<dbReference type="RefSeq" id="WP_076164771.1">
    <property type="nucleotide sequence ID" value="NZ_MRTP01000001.1"/>
</dbReference>
<evidence type="ECO:0000259" key="6">
    <source>
        <dbReference type="Pfam" id="PF04542"/>
    </source>
</evidence>
<evidence type="ECO:0000256" key="5">
    <source>
        <dbReference type="ARBA" id="ARBA00023163"/>
    </source>
</evidence>
<evidence type="ECO:0000313" key="9">
    <source>
        <dbReference type="Proteomes" id="UP000187172"/>
    </source>
</evidence>
<dbReference type="InterPro" id="IPR036388">
    <property type="entry name" value="WH-like_DNA-bd_sf"/>
</dbReference>
<dbReference type="EMBL" id="MRTP01000001">
    <property type="protein sequence ID" value="OMF57237.1"/>
    <property type="molecule type" value="Genomic_DNA"/>
</dbReference>
<dbReference type="CDD" id="cd06171">
    <property type="entry name" value="Sigma70_r4"/>
    <property type="match status" value="1"/>
</dbReference>
<dbReference type="PANTHER" id="PTHR43133:SF52">
    <property type="entry name" value="ECF RNA POLYMERASE SIGMA FACTOR SIGL"/>
    <property type="match status" value="1"/>
</dbReference>
<evidence type="ECO:0000256" key="1">
    <source>
        <dbReference type="ARBA" id="ARBA00010641"/>
    </source>
</evidence>
<dbReference type="Proteomes" id="UP000187172">
    <property type="component" value="Unassembled WGS sequence"/>
</dbReference>
<keyword evidence="4" id="KW-0238">DNA-binding</keyword>
<protein>
    <submittedName>
        <fullName evidence="8">RNA polymerase subunit sigma-24</fullName>
    </submittedName>
</protein>
<proteinExistence type="inferred from homology"/>
<evidence type="ECO:0000256" key="2">
    <source>
        <dbReference type="ARBA" id="ARBA00023015"/>
    </source>
</evidence>
<evidence type="ECO:0000256" key="3">
    <source>
        <dbReference type="ARBA" id="ARBA00023082"/>
    </source>
</evidence>
<dbReference type="SUPFAM" id="SSF88946">
    <property type="entry name" value="Sigma2 domain of RNA polymerase sigma factors"/>
    <property type="match status" value="1"/>
</dbReference>
<dbReference type="PANTHER" id="PTHR43133">
    <property type="entry name" value="RNA POLYMERASE ECF-TYPE SIGMA FACTO"/>
    <property type="match status" value="1"/>
</dbReference>
<accession>A0A1R1EZK6</accession>
<reference evidence="8 9" key="1">
    <citation type="submission" date="2016-11" db="EMBL/GenBank/DDBJ databases">
        <title>Paenibacillus species isolates.</title>
        <authorList>
            <person name="Beno S.M."/>
        </authorList>
    </citation>
    <scope>NUCLEOTIDE SEQUENCE [LARGE SCALE GENOMIC DNA]</scope>
    <source>
        <strain evidence="8 9">FSL R5-0378</strain>
    </source>
</reference>
<dbReference type="InterPro" id="IPR013249">
    <property type="entry name" value="RNA_pol_sigma70_r4_t2"/>
</dbReference>